<gene>
    <name evidence="1" type="ORF">MNBD_GAMMA10-909</name>
</gene>
<dbReference type="AlphaFoldDB" id="A0A3B0XX99"/>
<sequence length="64" mass="6983">MNTQKVNMALEAICNTGCNCVNAVIHTLESGYQVKGVEDFDIAETTMLVNELKAIMAVYACRAK</sequence>
<organism evidence="1">
    <name type="scientific">hydrothermal vent metagenome</name>
    <dbReference type="NCBI Taxonomy" id="652676"/>
    <lineage>
        <taxon>unclassified sequences</taxon>
        <taxon>metagenomes</taxon>
        <taxon>ecological metagenomes</taxon>
    </lineage>
</organism>
<accession>A0A3B0XX99</accession>
<proteinExistence type="predicted"/>
<protein>
    <submittedName>
        <fullName evidence="1">Uncharacterized protein</fullName>
    </submittedName>
</protein>
<name>A0A3B0XX99_9ZZZZ</name>
<evidence type="ECO:0000313" key="1">
    <source>
        <dbReference type="EMBL" id="VAW67772.1"/>
    </source>
</evidence>
<reference evidence="1" key="1">
    <citation type="submission" date="2018-06" db="EMBL/GenBank/DDBJ databases">
        <authorList>
            <person name="Zhirakovskaya E."/>
        </authorList>
    </citation>
    <scope>NUCLEOTIDE SEQUENCE</scope>
</reference>
<dbReference type="EMBL" id="UOFJ01000291">
    <property type="protein sequence ID" value="VAW67772.1"/>
    <property type="molecule type" value="Genomic_DNA"/>
</dbReference>